<dbReference type="EMBL" id="FNPB01000004">
    <property type="protein sequence ID" value="SDX93193.1"/>
    <property type="molecule type" value="Genomic_DNA"/>
</dbReference>
<feature type="domain" description="FAD dependent oxidoreductase" evidence="2">
    <location>
        <begin position="13"/>
        <end position="372"/>
    </location>
</feature>
<dbReference type="SUPFAM" id="SSF101790">
    <property type="entry name" value="Aminomethyltransferase beta-barrel domain"/>
    <property type="match status" value="1"/>
</dbReference>
<dbReference type="STRING" id="660517.SAMN04487946_104113"/>
<dbReference type="GO" id="GO:0008168">
    <property type="term" value="F:methyltransferase activity"/>
    <property type="evidence" value="ECO:0007669"/>
    <property type="project" value="UniProtKB-KW"/>
</dbReference>
<evidence type="ECO:0000259" key="2">
    <source>
        <dbReference type="Pfam" id="PF01266"/>
    </source>
</evidence>
<dbReference type="Pfam" id="PF16350">
    <property type="entry name" value="FAO_M"/>
    <property type="match status" value="1"/>
</dbReference>
<dbReference type="PANTHER" id="PTHR43757">
    <property type="entry name" value="AMINOMETHYLTRANSFERASE"/>
    <property type="match status" value="1"/>
</dbReference>
<evidence type="ECO:0000259" key="5">
    <source>
        <dbReference type="Pfam" id="PF16350"/>
    </source>
</evidence>
<dbReference type="InterPro" id="IPR036188">
    <property type="entry name" value="FAD/NAD-bd_sf"/>
</dbReference>
<dbReference type="PANTHER" id="PTHR43757:SF2">
    <property type="entry name" value="AMINOMETHYLTRANSFERASE, MITOCHONDRIAL"/>
    <property type="match status" value="1"/>
</dbReference>
<evidence type="ECO:0000259" key="4">
    <source>
        <dbReference type="Pfam" id="PF08669"/>
    </source>
</evidence>
<dbReference type="Gene3D" id="3.50.50.60">
    <property type="entry name" value="FAD/NAD(P)-binding domain"/>
    <property type="match status" value="1"/>
</dbReference>
<dbReference type="Pfam" id="PF08669">
    <property type="entry name" value="GCV_T_C"/>
    <property type="match status" value="1"/>
</dbReference>
<dbReference type="InterPro" id="IPR006222">
    <property type="entry name" value="GCVT_N"/>
</dbReference>
<dbReference type="Gene3D" id="2.40.30.110">
    <property type="entry name" value="Aminomethyltransferase beta-barrel domains"/>
    <property type="match status" value="1"/>
</dbReference>
<dbReference type="Pfam" id="PF01266">
    <property type="entry name" value="DAO"/>
    <property type="match status" value="1"/>
</dbReference>
<dbReference type="InterPro" id="IPR032503">
    <property type="entry name" value="FAO_M"/>
</dbReference>
<dbReference type="Gene3D" id="3.30.70.1400">
    <property type="entry name" value="Aminomethyltransferase beta-barrel domains"/>
    <property type="match status" value="1"/>
</dbReference>
<evidence type="ECO:0000313" key="7">
    <source>
        <dbReference type="Proteomes" id="UP000199170"/>
    </source>
</evidence>
<reference evidence="7" key="1">
    <citation type="submission" date="2016-10" db="EMBL/GenBank/DDBJ databases">
        <authorList>
            <person name="Varghese N."/>
            <person name="Submissions S."/>
        </authorList>
    </citation>
    <scope>NUCLEOTIDE SEQUENCE [LARGE SCALE GENOMIC DNA]</scope>
    <source>
        <strain evidence="7">CGMCC 1.10118</strain>
    </source>
</reference>
<dbReference type="InterPro" id="IPR006076">
    <property type="entry name" value="FAD-dep_OxRdtase"/>
</dbReference>
<accession>A0A1H3FQ67</accession>
<dbReference type="SUPFAM" id="SSF51905">
    <property type="entry name" value="FAD/NAD(P)-binding domain"/>
    <property type="match status" value="1"/>
</dbReference>
<dbReference type="SUPFAM" id="SSF54373">
    <property type="entry name" value="FAD-linked reductases, C-terminal domain"/>
    <property type="match status" value="1"/>
</dbReference>
<dbReference type="InterPro" id="IPR028896">
    <property type="entry name" value="GcvT/YgfZ/DmdA"/>
</dbReference>
<comment type="similarity">
    <text evidence="1">Belongs to the GcvT family.</text>
</comment>
<feature type="domain" description="FAD dependent oxidoreductase central" evidence="5">
    <location>
        <begin position="375"/>
        <end position="431"/>
    </location>
</feature>
<evidence type="ECO:0000256" key="1">
    <source>
        <dbReference type="ARBA" id="ARBA00008609"/>
    </source>
</evidence>
<name>A0A1H3FQ67_9EURY</name>
<dbReference type="OrthoDB" id="2001at2157"/>
<dbReference type="InterPro" id="IPR013977">
    <property type="entry name" value="GcvT_C"/>
</dbReference>
<dbReference type="InterPro" id="IPR029043">
    <property type="entry name" value="GcvT/YgfZ_C"/>
</dbReference>
<dbReference type="Gene3D" id="3.30.9.10">
    <property type="entry name" value="D-Amino Acid Oxidase, subunit A, domain 2"/>
    <property type="match status" value="1"/>
</dbReference>
<dbReference type="GO" id="GO:0032259">
    <property type="term" value="P:methylation"/>
    <property type="evidence" value="ECO:0007669"/>
    <property type="project" value="UniProtKB-KW"/>
</dbReference>
<dbReference type="InterPro" id="IPR027266">
    <property type="entry name" value="TrmE/GcvT-like"/>
</dbReference>
<dbReference type="SUPFAM" id="SSF103025">
    <property type="entry name" value="Folate-binding domain"/>
    <property type="match status" value="1"/>
</dbReference>
<keyword evidence="7" id="KW-1185">Reference proteome</keyword>
<keyword evidence="6" id="KW-0489">Methyltransferase</keyword>
<dbReference type="Proteomes" id="UP000199170">
    <property type="component" value="Unassembled WGS sequence"/>
</dbReference>
<dbReference type="RefSeq" id="WP_089766693.1">
    <property type="nucleotide sequence ID" value="NZ_FNPB01000004.1"/>
</dbReference>
<dbReference type="AlphaFoldDB" id="A0A1H3FQ67"/>
<dbReference type="Pfam" id="PF01571">
    <property type="entry name" value="GCV_T"/>
    <property type="match status" value="1"/>
</dbReference>
<keyword evidence="6" id="KW-0808">Transferase</keyword>
<organism evidence="6 7">
    <name type="scientific">Halobellus clavatus</name>
    <dbReference type="NCBI Taxonomy" id="660517"/>
    <lineage>
        <taxon>Archaea</taxon>
        <taxon>Methanobacteriati</taxon>
        <taxon>Methanobacteriota</taxon>
        <taxon>Stenosarchaea group</taxon>
        <taxon>Halobacteria</taxon>
        <taxon>Halobacteriales</taxon>
        <taxon>Haloferacaceae</taxon>
        <taxon>Halobellus</taxon>
    </lineage>
</organism>
<proteinExistence type="inferred from homology"/>
<feature type="domain" description="GCVT N-terminal" evidence="3">
    <location>
        <begin position="433"/>
        <end position="713"/>
    </location>
</feature>
<protein>
    <submittedName>
        <fullName evidence="6">Glycine cleavage system T protein (Aminomethyltransferase)</fullName>
    </submittedName>
</protein>
<gene>
    <name evidence="6" type="ORF">SAMN04487946_104113</name>
</gene>
<evidence type="ECO:0000259" key="3">
    <source>
        <dbReference type="Pfam" id="PF01571"/>
    </source>
</evidence>
<sequence>MSTNDLPQSAGTVIIGAGIVGSSLAGELAERGRDDILLIDKGPLSDPGGSTGHASNFIFPVDHSKDMTKLTSVSRDIYRDFDTFTNSGGIEVARTEERMEELKRRVVSAKSFGEEAELLTPEEVEELVPYLNTDIIKGGFYSPGAGTCDPLRAGELYRQQAKDKGALSTAANTEVTDLHVEDGDIQAVETDAGTVAADEVIIAAGLWSPKIAEMAGVDIPLSPAVHQMVSVGPIERFEDGEGEINYPVVRDMDTQMYERQHGNDIEVGSYEHRPILWDVDDVPSIEEAPLSPTQPPLTEDAFEQSMEHALEIIPDVLDDPDAGIRHSIDGLLSVTPDGHPLLGPIPEVDGLWSCAAIWIKEAPAIAREVSKWMTKGHPDIDIVAHDHVARFDEYGETREFVKSRGAEGFQKTYGIVHPREQWQSTRPLRTSAFYNRQEDLDAEFFEAGGWERPRWYESNADLVEKYSDEIEGLQRPNEWDSRWWSDIILGEHLHMRDNVGMIGDTGFGIFDIVGDDAMENMQQLCVAEMDVDVGESAYTPVLAPNAGFVSDLTVARIGENHYRVITGGAHAGQDKTWFQNHLEGDVELIGRSSELATLGVWGPNAQELLNELAEEEMSTDTFDFAEMKEVTIGPVRVQAFRISYVGEYGWELYVPMDQGQKLWDTIYEAGQEYDIRPVGTGVYGETGRMEKSYRLMGAELEIDYNPAEAGLTFHGVKDADFVGKEAYVEAIEAENAATLCTLSVTDHAPDGGEPRFMTGGEPILDQDGDVLIDDEGRRSYVTSAGTGPSVGKHLLLSYLPQEYANEGEELQVEYFGQHYPVEVEVVGHGGVFDPEGDRLFRNDY</sequence>
<evidence type="ECO:0000313" key="6">
    <source>
        <dbReference type="EMBL" id="SDX93193.1"/>
    </source>
</evidence>
<dbReference type="Gene3D" id="3.30.1360.120">
    <property type="entry name" value="Probable tRNA modification gtpase trme, domain 1"/>
    <property type="match status" value="1"/>
</dbReference>
<feature type="domain" description="Aminomethyltransferase C-terminal" evidence="4">
    <location>
        <begin position="758"/>
        <end position="823"/>
    </location>
</feature>